<dbReference type="EMBL" id="CP046400">
    <property type="protein sequence ID" value="QGY41728.1"/>
    <property type="molecule type" value="Genomic_DNA"/>
</dbReference>
<gene>
    <name evidence="1" type="ORF">GM415_16890</name>
</gene>
<keyword evidence="2" id="KW-1185">Reference proteome</keyword>
<sequence length="390" mass="44130">MRRNWIIICGAIRDLDAFLPTLATACGLHAQGAVEGVILTTWNGEIDAHQGLRKRLAGLPVTVAETQDPGSNAWGNFARQLKHLRLALELCPDDAYVFKTRTDKSRLGELNLDLFKTDLTPDRERYPGFPDLFRERIVVQHCFPLGPLYISDMNYYGRKDDLETLISLCDPMRPRVSCMGTWAPEMRLFGTPFLSRFPILEAFYRRAHSPMSYSPGTTDKSANKVMTREQIDYSKQVIAFFLTHPFSRAALMTWWTILDRYFLLGLTRGETGPEAAGRHCEAVAAASIGDLFDPTLSSAFGVRSYGDPPNFYTRALSHHWLDGFVKETWPSDALFKRLHATFDEVRDYAFHQAFSDTLAFPSHRAESFADGLERLTGEREIFATVSGPDR</sequence>
<organism evidence="1 2">
    <name type="scientific">Pseudodesulfovibrio cashew</name>
    <dbReference type="NCBI Taxonomy" id="2678688"/>
    <lineage>
        <taxon>Bacteria</taxon>
        <taxon>Pseudomonadati</taxon>
        <taxon>Thermodesulfobacteriota</taxon>
        <taxon>Desulfovibrionia</taxon>
        <taxon>Desulfovibrionales</taxon>
        <taxon>Desulfovibrionaceae</taxon>
    </lineage>
</organism>
<dbReference type="AlphaFoldDB" id="A0A6I6JL72"/>
<proteinExistence type="predicted"/>
<dbReference type="Proteomes" id="UP000428328">
    <property type="component" value="Chromosome"/>
</dbReference>
<dbReference type="RefSeq" id="WP_158950257.1">
    <property type="nucleotide sequence ID" value="NZ_CP046400.1"/>
</dbReference>
<name>A0A6I6JL72_9BACT</name>
<dbReference type="KEGG" id="psel:GM415_16890"/>
<evidence type="ECO:0000313" key="1">
    <source>
        <dbReference type="EMBL" id="QGY41728.1"/>
    </source>
</evidence>
<protein>
    <submittedName>
        <fullName evidence="1">Uncharacterized protein</fullName>
    </submittedName>
</protein>
<evidence type="ECO:0000313" key="2">
    <source>
        <dbReference type="Proteomes" id="UP000428328"/>
    </source>
</evidence>
<accession>A0A6I6JL72</accession>
<reference evidence="1 2" key="1">
    <citation type="submission" date="2019-11" db="EMBL/GenBank/DDBJ databases">
        <authorList>
            <person name="Zheng R.K."/>
            <person name="Sun C.M."/>
        </authorList>
    </citation>
    <scope>NUCLEOTIDE SEQUENCE [LARGE SCALE GENOMIC DNA]</scope>
    <source>
        <strain evidence="1 2">SRB007</strain>
    </source>
</reference>